<organism evidence="4 5">
    <name type="scientific">Cladophialophora carrionii</name>
    <dbReference type="NCBI Taxonomy" id="86049"/>
    <lineage>
        <taxon>Eukaryota</taxon>
        <taxon>Fungi</taxon>
        <taxon>Dikarya</taxon>
        <taxon>Ascomycota</taxon>
        <taxon>Pezizomycotina</taxon>
        <taxon>Eurotiomycetes</taxon>
        <taxon>Chaetothyriomycetidae</taxon>
        <taxon>Chaetothyriales</taxon>
        <taxon>Herpotrichiellaceae</taxon>
        <taxon>Cladophialophora</taxon>
    </lineage>
</organism>
<feature type="compositionally biased region" description="Basic and acidic residues" evidence="2">
    <location>
        <begin position="67"/>
        <end position="82"/>
    </location>
</feature>
<dbReference type="GO" id="GO:0003700">
    <property type="term" value="F:DNA-binding transcription factor activity"/>
    <property type="evidence" value="ECO:0007669"/>
    <property type="project" value="InterPro"/>
</dbReference>
<feature type="compositionally biased region" description="Polar residues" evidence="2">
    <location>
        <begin position="629"/>
        <end position="640"/>
    </location>
</feature>
<sequence>MSEVRSSMHFGNTGKVQLRNPFVQARRNKIPRLHSPVAENDGSGNQGEPIPPSALHIENHSPQSRFSHGEDQESTDTPDRRTSTPQRIKAPVSFDRLSATDPEAFNQRISSAGLTQEIIDNFSPETILESSTSALPGGIGHAQGDLITVEQLLGLELPSKRVADYFLNIYIDVVHWFIMLFHEPTFRSKYEKLMVSRSFPRCRSNEVIFILLVLSIGAHYAPDEEVLQKFPTFQLKTFRALSLKKIENSLPSLYDTAELESVQVCCLLASWYVYHGRPNLAFVILGAGLRCAQLLLLHRESTWRGVSEIAKEERRRVFWALFVFDRFAATIFGRPCGIPMAEIDVRIPQNVGDTTVQHPLFRSSATTPDGTVEPVTAFSYFKFKIKLYQISSPIIGDLYFHRSRSVSELAFKVYRIDKELSDFFSALPPELKLEDLFRNPAEKVTPRTRPFMLQALALQIAYDNVQILLHRPLLSQDLRNYKTHADLSDPDRLAYSPDQSNITNSIQLSSQHVHQILLASRDKCWESAIRSSKLGQYNQCLVSARDSHAAAFLGINLFTAGMVLCVVALSRPLSSEAQTAKQAVARIMSLSRFLSGKAPLSAQTTKILKDLVRLVGEKEIKAMLAESEMAQNQPSTSTDGARSKDRAAGDEHRDGDGDRDGNRSSEDTPAVTSRPAAVPARGNFTKVPAIAPEEAIAASEPLKEEFGLAGMMDAAPSLMDTFDFSGLENLDFNNGLSIVQQAMFPEAAAPDVDASMPKDEGEYDADQAYLYPAGGGDNGLQTDDFSMMNSVGQTWLWDSVSW</sequence>
<name>A0A1C1CTR1_9EURO</name>
<dbReference type="VEuPathDB" id="FungiDB:CLCR_08022"/>
<dbReference type="Proteomes" id="UP000094526">
    <property type="component" value="Unassembled WGS sequence"/>
</dbReference>
<dbReference type="PANTHER" id="PTHR46910:SF17">
    <property type="entry name" value="SCFA-RELATED"/>
    <property type="match status" value="1"/>
</dbReference>
<reference evidence="5" key="1">
    <citation type="submission" date="2015-07" db="EMBL/GenBank/DDBJ databases">
        <authorList>
            <person name="Teixeira M.M."/>
            <person name="Souza R.C."/>
            <person name="Almeida L.G."/>
            <person name="Vicente V.A."/>
            <person name="de Hoog S."/>
            <person name="Bocca A.L."/>
            <person name="de Almeida S.R."/>
            <person name="Vasconcelos A.T."/>
            <person name="Felipe M.S."/>
        </authorList>
    </citation>
    <scope>NUCLEOTIDE SEQUENCE [LARGE SCALE GENOMIC DNA]</scope>
    <source>
        <strain evidence="5">KSF</strain>
    </source>
</reference>
<dbReference type="CDD" id="cd12148">
    <property type="entry name" value="fungal_TF_MHR"/>
    <property type="match status" value="1"/>
</dbReference>
<feature type="region of interest" description="Disordered" evidence="2">
    <location>
        <begin position="625"/>
        <end position="679"/>
    </location>
</feature>
<dbReference type="VEuPathDB" id="FungiDB:G647_06234"/>
<feature type="compositionally biased region" description="Basic and acidic residues" evidence="2">
    <location>
        <begin position="641"/>
        <end position="666"/>
    </location>
</feature>
<evidence type="ECO:0000256" key="1">
    <source>
        <dbReference type="ARBA" id="ARBA00023242"/>
    </source>
</evidence>
<gene>
    <name evidence="4" type="ORF">CLCR_08022</name>
</gene>
<dbReference type="InterPro" id="IPR007219">
    <property type="entry name" value="XnlR_reg_dom"/>
</dbReference>
<feature type="domain" description="Xylanolytic transcriptional activator regulatory" evidence="3">
    <location>
        <begin position="281"/>
        <end position="354"/>
    </location>
</feature>
<dbReference type="eggNOG" id="ENOG502SHMX">
    <property type="taxonomic scope" value="Eukaryota"/>
</dbReference>
<evidence type="ECO:0000256" key="2">
    <source>
        <dbReference type="SAM" id="MobiDB-lite"/>
    </source>
</evidence>
<evidence type="ECO:0000313" key="5">
    <source>
        <dbReference type="Proteomes" id="UP000094526"/>
    </source>
</evidence>
<keyword evidence="1" id="KW-0539">Nucleus</keyword>
<keyword evidence="5" id="KW-1185">Reference proteome</keyword>
<dbReference type="OrthoDB" id="6486656at2759"/>
<protein>
    <recommendedName>
        <fullName evidence="3">Xylanolytic transcriptional activator regulatory domain-containing protein</fullName>
    </recommendedName>
</protein>
<dbReference type="SMART" id="SM00906">
    <property type="entry name" value="Fungal_trans"/>
    <property type="match status" value="1"/>
</dbReference>
<comment type="caution">
    <text evidence="4">The sequence shown here is derived from an EMBL/GenBank/DDBJ whole genome shotgun (WGS) entry which is preliminary data.</text>
</comment>
<accession>A0A1C1CTR1</accession>
<dbReference type="Pfam" id="PF04082">
    <property type="entry name" value="Fungal_trans"/>
    <property type="match status" value="1"/>
</dbReference>
<dbReference type="AlphaFoldDB" id="A0A1C1CTR1"/>
<dbReference type="PANTHER" id="PTHR46910">
    <property type="entry name" value="TRANSCRIPTION FACTOR PDR1"/>
    <property type="match status" value="1"/>
</dbReference>
<proteinExistence type="predicted"/>
<dbReference type="GO" id="GO:0003677">
    <property type="term" value="F:DNA binding"/>
    <property type="evidence" value="ECO:0007669"/>
    <property type="project" value="InterPro"/>
</dbReference>
<evidence type="ECO:0000313" key="4">
    <source>
        <dbReference type="EMBL" id="OCT51891.1"/>
    </source>
</evidence>
<feature type="region of interest" description="Disordered" evidence="2">
    <location>
        <begin position="1"/>
        <end position="92"/>
    </location>
</feature>
<evidence type="ECO:0000259" key="3">
    <source>
        <dbReference type="SMART" id="SM00906"/>
    </source>
</evidence>
<dbReference type="EMBL" id="LGRB01000009">
    <property type="protein sequence ID" value="OCT51891.1"/>
    <property type="molecule type" value="Genomic_DNA"/>
</dbReference>
<dbReference type="STRING" id="86049.A0A1C1CTR1"/>
<dbReference type="GO" id="GO:0006351">
    <property type="term" value="P:DNA-templated transcription"/>
    <property type="evidence" value="ECO:0007669"/>
    <property type="project" value="InterPro"/>
</dbReference>
<dbReference type="GO" id="GO:0008270">
    <property type="term" value="F:zinc ion binding"/>
    <property type="evidence" value="ECO:0007669"/>
    <property type="project" value="InterPro"/>
</dbReference>
<dbReference type="InterPro" id="IPR050987">
    <property type="entry name" value="AtrR-like"/>
</dbReference>